<feature type="transmembrane region" description="Helical" evidence="1">
    <location>
        <begin position="7"/>
        <end position="24"/>
    </location>
</feature>
<evidence type="ECO:0000256" key="1">
    <source>
        <dbReference type="SAM" id="Phobius"/>
    </source>
</evidence>
<dbReference type="AlphaFoldDB" id="A0A9D1GN26"/>
<proteinExistence type="predicted"/>
<dbReference type="EMBL" id="DVLC01000051">
    <property type="protein sequence ID" value="HIT46744.1"/>
    <property type="molecule type" value="Genomic_DNA"/>
</dbReference>
<feature type="transmembrane region" description="Helical" evidence="1">
    <location>
        <begin position="36"/>
        <end position="55"/>
    </location>
</feature>
<feature type="transmembrane region" description="Helical" evidence="1">
    <location>
        <begin position="76"/>
        <end position="96"/>
    </location>
</feature>
<keyword evidence="1" id="KW-1133">Transmembrane helix</keyword>
<reference evidence="2" key="1">
    <citation type="submission" date="2020-10" db="EMBL/GenBank/DDBJ databases">
        <authorList>
            <person name="Gilroy R."/>
        </authorList>
    </citation>
    <scope>NUCLEOTIDE SEQUENCE</scope>
    <source>
        <strain evidence="2">ChiHecec2B26-709</strain>
    </source>
</reference>
<organism evidence="2 3">
    <name type="scientific">Candidatus Cryptobacteroides merdipullorum</name>
    <dbReference type="NCBI Taxonomy" id="2840771"/>
    <lineage>
        <taxon>Bacteria</taxon>
        <taxon>Pseudomonadati</taxon>
        <taxon>Bacteroidota</taxon>
        <taxon>Bacteroidia</taxon>
        <taxon>Bacteroidales</taxon>
        <taxon>Candidatus Cryptobacteroides</taxon>
    </lineage>
</organism>
<name>A0A9D1GN26_9BACT</name>
<keyword evidence="1" id="KW-0812">Transmembrane</keyword>
<keyword evidence="1" id="KW-0472">Membrane</keyword>
<dbReference type="PANTHER" id="PTHR38482:SF1">
    <property type="entry name" value="DMT FAMILY PROTEIN"/>
    <property type="match status" value="1"/>
</dbReference>
<sequence length="122" mass="13761">MQGLWTILLLIVSNVFMTFAWYGHLKLQELKISDGWPLICVILFSWGVAFFEYCAQVPANRLGSAINGGPFSLVQLKVIQEVVSLIVFTVIITFLFKGEGIHWNHVAAFACLVMAVFFVFMK</sequence>
<reference evidence="2" key="2">
    <citation type="journal article" date="2021" name="PeerJ">
        <title>Extensive microbial diversity within the chicken gut microbiome revealed by metagenomics and culture.</title>
        <authorList>
            <person name="Gilroy R."/>
            <person name="Ravi A."/>
            <person name="Getino M."/>
            <person name="Pursley I."/>
            <person name="Horton D.L."/>
            <person name="Alikhan N.F."/>
            <person name="Baker D."/>
            <person name="Gharbi K."/>
            <person name="Hall N."/>
            <person name="Watson M."/>
            <person name="Adriaenssens E.M."/>
            <person name="Foster-Nyarko E."/>
            <person name="Jarju S."/>
            <person name="Secka A."/>
            <person name="Antonio M."/>
            <person name="Oren A."/>
            <person name="Chaudhuri R.R."/>
            <person name="La Ragione R."/>
            <person name="Hildebrand F."/>
            <person name="Pallen M.J."/>
        </authorList>
    </citation>
    <scope>NUCLEOTIDE SEQUENCE</scope>
    <source>
        <strain evidence="2">ChiHecec2B26-709</strain>
    </source>
</reference>
<dbReference type="Pfam" id="PF04342">
    <property type="entry name" value="DMT_6"/>
    <property type="match status" value="1"/>
</dbReference>
<dbReference type="PIRSF" id="PIRSF021239">
    <property type="entry name" value="UCP021239"/>
    <property type="match status" value="1"/>
</dbReference>
<feature type="transmembrane region" description="Helical" evidence="1">
    <location>
        <begin position="102"/>
        <end position="121"/>
    </location>
</feature>
<evidence type="ECO:0000313" key="3">
    <source>
        <dbReference type="Proteomes" id="UP000886881"/>
    </source>
</evidence>
<comment type="caution">
    <text evidence="2">The sequence shown here is derived from an EMBL/GenBank/DDBJ whole genome shotgun (WGS) entry which is preliminary data.</text>
</comment>
<dbReference type="PANTHER" id="PTHR38482">
    <property type="entry name" value="DMT FAMILY PROTEIN"/>
    <property type="match status" value="1"/>
</dbReference>
<evidence type="ECO:0000313" key="2">
    <source>
        <dbReference type="EMBL" id="HIT46744.1"/>
    </source>
</evidence>
<dbReference type="InterPro" id="IPR007437">
    <property type="entry name" value="DUF486"/>
</dbReference>
<gene>
    <name evidence="2" type="ORF">IAC35_02670</name>
</gene>
<protein>
    <submittedName>
        <fullName evidence="2">DMT family protein</fullName>
    </submittedName>
</protein>
<accession>A0A9D1GN26</accession>
<dbReference type="Proteomes" id="UP000886881">
    <property type="component" value="Unassembled WGS sequence"/>
</dbReference>